<gene>
    <name evidence="1" type="ORF">BPO_1314</name>
</gene>
<sequence length="41" mass="4620">MLLEQILEKKSSLSGERNVALEKFLSLGFPTKKDENTNIPT</sequence>
<evidence type="ECO:0000313" key="1">
    <source>
        <dbReference type="EMBL" id="WOC51961.1"/>
    </source>
</evidence>
<organism evidence="1 2">
    <name type="scientific">Bergeyella porcorum</name>
    <dbReference type="NCBI Taxonomy" id="1735111"/>
    <lineage>
        <taxon>Bacteria</taxon>
        <taxon>Pseudomonadati</taxon>
        <taxon>Bacteroidota</taxon>
        <taxon>Flavobacteriia</taxon>
        <taxon>Flavobacteriales</taxon>
        <taxon>Weeksellaceae</taxon>
        <taxon>Bergeyella</taxon>
    </lineage>
</organism>
<dbReference type="AlphaFoldDB" id="A0AAU0F1M0"/>
<dbReference type="EMBL" id="CP136426">
    <property type="protein sequence ID" value="WOC51961.1"/>
    <property type="molecule type" value="Genomic_DNA"/>
</dbReference>
<evidence type="ECO:0000313" key="2">
    <source>
        <dbReference type="Proteomes" id="UP001432059"/>
    </source>
</evidence>
<reference evidence="1" key="1">
    <citation type="submission" date="2023-10" db="EMBL/GenBank/DDBJ databases">
        <title>Characterization and whole genome sequencing of a novel strain of Bergeyella porcorum QD2021 isolated from pig.</title>
        <authorList>
            <person name="Liu G."/>
            <person name="Chen C."/>
            <person name="Han X."/>
        </authorList>
    </citation>
    <scope>NUCLEOTIDE SEQUENCE</scope>
    <source>
        <strain evidence="1">QD2021</strain>
    </source>
</reference>
<protein>
    <submittedName>
        <fullName evidence="1">Uncharacterized protein</fullName>
    </submittedName>
</protein>
<dbReference type="RefSeq" id="WP_412677574.1">
    <property type="nucleotide sequence ID" value="NZ_CP136426.1"/>
</dbReference>
<accession>A0AAU0F1M0</accession>
<dbReference type="KEGG" id="bpor:BPO_1314"/>
<proteinExistence type="predicted"/>
<name>A0AAU0F1M0_9FLAO</name>
<dbReference type="Proteomes" id="UP001432059">
    <property type="component" value="Chromosome"/>
</dbReference>
<keyword evidence="2" id="KW-1185">Reference proteome</keyword>